<evidence type="ECO:0000313" key="2">
    <source>
        <dbReference type="EMBL" id="SDZ83307.1"/>
    </source>
</evidence>
<proteinExistence type="predicted"/>
<keyword evidence="3" id="KW-1185">Reference proteome</keyword>
<evidence type="ECO:0000313" key="3">
    <source>
        <dbReference type="Proteomes" id="UP000198584"/>
    </source>
</evidence>
<reference evidence="2 3" key="1">
    <citation type="submission" date="2016-10" db="EMBL/GenBank/DDBJ databases">
        <authorList>
            <person name="de Groot N.N."/>
        </authorList>
    </citation>
    <scope>NUCLEOTIDE SEQUENCE [LARGE SCALE GENOMIC DNA]</scope>
    <source>
        <strain evidence="2 3">CCM7597</strain>
    </source>
</reference>
<dbReference type="STRING" id="571932.SAMN05421743_101356"/>
<dbReference type="OrthoDB" id="1913203at2"/>
<keyword evidence="1" id="KW-0812">Transmembrane</keyword>
<gene>
    <name evidence="2" type="ORF">SAMN05421743_101356</name>
</gene>
<accession>A0A1H3W8A3</accession>
<sequence length="166" mass="19203">MNVQKKQLIIKYKEVIPMFLNIIVGTMIPWIICIYFFTKEPRLVILLFPVGATIAFLINDLGQVFFWTVTPDYLNPSLSIVPYNIGYYPMLAIIFAYVLIKSRIRPVYLVFLFTLAASCMEYIGLVAGKVDYHSGWNILLTALTYPIGFILCILYIKLSYYYRLLA</sequence>
<dbReference type="RefSeq" id="WP_093041616.1">
    <property type="nucleotide sequence ID" value="NZ_FNQR01000001.1"/>
</dbReference>
<dbReference type="AlphaFoldDB" id="A0A1H3W8A3"/>
<feature type="transmembrane region" description="Helical" evidence="1">
    <location>
        <begin position="80"/>
        <end position="100"/>
    </location>
</feature>
<feature type="transmembrane region" description="Helical" evidence="1">
    <location>
        <begin position="107"/>
        <end position="128"/>
    </location>
</feature>
<dbReference type="EMBL" id="FNQR01000001">
    <property type="protein sequence ID" value="SDZ83307.1"/>
    <property type="molecule type" value="Genomic_DNA"/>
</dbReference>
<organism evidence="2 3">
    <name type="scientific">Thalassobacillus cyri</name>
    <dbReference type="NCBI Taxonomy" id="571932"/>
    <lineage>
        <taxon>Bacteria</taxon>
        <taxon>Bacillati</taxon>
        <taxon>Bacillota</taxon>
        <taxon>Bacilli</taxon>
        <taxon>Bacillales</taxon>
        <taxon>Bacillaceae</taxon>
        <taxon>Thalassobacillus</taxon>
    </lineage>
</organism>
<keyword evidence="1" id="KW-1133">Transmembrane helix</keyword>
<feature type="transmembrane region" description="Helical" evidence="1">
    <location>
        <begin position="134"/>
        <end position="156"/>
    </location>
</feature>
<feature type="transmembrane region" description="Helical" evidence="1">
    <location>
        <begin position="44"/>
        <end position="68"/>
    </location>
</feature>
<evidence type="ECO:0000256" key="1">
    <source>
        <dbReference type="SAM" id="Phobius"/>
    </source>
</evidence>
<name>A0A1H3W8A3_9BACI</name>
<protein>
    <submittedName>
        <fullName evidence="2">Uncharacterized protein</fullName>
    </submittedName>
</protein>
<feature type="transmembrane region" description="Helical" evidence="1">
    <location>
        <begin position="15"/>
        <end position="37"/>
    </location>
</feature>
<dbReference type="Proteomes" id="UP000198584">
    <property type="component" value="Unassembled WGS sequence"/>
</dbReference>
<keyword evidence="1" id="KW-0472">Membrane</keyword>